<proteinExistence type="predicted"/>
<sequence>YKQARSFIEQKNRKKHGAPLVKVTCIESNWTECAYSSLYGNPLIPFPSTHHRHFDPFERTSTSKLQCTTGTKDPLHRIRPYLNPCCKPGPQFLACVSRQGRAG</sequence>
<reference evidence="1" key="1">
    <citation type="journal article" date="2019" name="Science">
        <title>Mutation of a bHLH transcription factor allowed almond domestication.</title>
        <authorList>
            <person name="Sanchez-Perez R."/>
            <person name="Pavan S."/>
            <person name="Mazzeo R."/>
            <person name="Moldovan C."/>
            <person name="Aiese Cigliano R."/>
            <person name="Del Cueto J."/>
            <person name="Ricciardi F."/>
            <person name="Lotti C."/>
            <person name="Ricciardi L."/>
            <person name="Dicenta F."/>
            <person name="Lopez-Marques R.L."/>
            <person name="Lindberg Moller B."/>
        </authorList>
    </citation>
    <scope>NUCLEOTIDE SEQUENCE</scope>
</reference>
<accession>A0A4Y1R088</accession>
<dbReference type="EMBL" id="AP019298">
    <property type="protein sequence ID" value="BBG97504.1"/>
    <property type="molecule type" value="Genomic_DNA"/>
</dbReference>
<evidence type="ECO:0000313" key="1">
    <source>
        <dbReference type="EMBL" id="BBG97504.1"/>
    </source>
</evidence>
<name>A0A4Y1R088_PRUDU</name>
<dbReference type="AlphaFoldDB" id="A0A4Y1R088"/>
<protein>
    <submittedName>
        <fullName evidence="1">Uncharacterized protein</fullName>
    </submittedName>
</protein>
<feature type="non-terminal residue" evidence="1">
    <location>
        <position position="1"/>
    </location>
</feature>
<organism evidence="1">
    <name type="scientific">Prunus dulcis</name>
    <name type="common">Almond</name>
    <name type="synonym">Amygdalus dulcis</name>
    <dbReference type="NCBI Taxonomy" id="3755"/>
    <lineage>
        <taxon>Eukaryota</taxon>
        <taxon>Viridiplantae</taxon>
        <taxon>Streptophyta</taxon>
        <taxon>Embryophyta</taxon>
        <taxon>Tracheophyta</taxon>
        <taxon>Spermatophyta</taxon>
        <taxon>Magnoliopsida</taxon>
        <taxon>eudicotyledons</taxon>
        <taxon>Gunneridae</taxon>
        <taxon>Pentapetalae</taxon>
        <taxon>rosids</taxon>
        <taxon>fabids</taxon>
        <taxon>Rosales</taxon>
        <taxon>Rosaceae</taxon>
        <taxon>Amygdaloideae</taxon>
        <taxon>Amygdaleae</taxon>
        <taxon>Prunus</taxon>
    </lineage>
</organism>
<gene>
    <name evidence="1" type="ORF">Prudu_006652</name>
</gene>